<feature type="region of interest" description="Disordered" evidence="5">
    <location>
        <begin position="489"/>
        <end position="510"/>
    </location>
</feature>
<name>A0A4R8BSE4_9ACTN</name>
<dbReference type="PANTHER" id="PTHR42800:SF1">
    <property type="entry name" value="EXOINULINASE INUD (AFU_ORTHOLOGUE AFUA_5G00480)"/>
    <property type="match status" value="1"/>
</dbReference>
<evidence type="ECO:0000256" key="2">
    <source>
        <dbReference type="ARBA" id="ARBA00022801"/>
    </source>
</evidence>
<comment type="similarity">
    <text evidence="1 4">Belongs to the glycosyl hydrolase 32 family.</text>
</comment>
<dbReference type="CDD" id="cd18622">
    <property type="entry name" value="GH32_Inu-like"/>
    <property type="match status" value="1"/>
</dbReference>
<dbReference type="SUPFAM" id="SSF75005">
    <property type="entry name" value="Arabinanase/levansucrase/invertase"/>
    <property type="match status" value="1"/>
</dbReference>
<evidence type="ECO:0000259" key="7">
    <source>
        <dbReference type="Pfam" id="PF08244"/>
    </source>
</evidence>
<dbReference type="InterPro" id="IPR013148">
    <property type="entry name" value="Glyco_hydro_32_N"/>
</dbReference>
<dbReference type="SMART" id="SM00640">
    <property type="entry name" value="Glyco_32"/>
    <property type="match status" value="1"/>
</dbReference>
<protein>
    <submittedName>
        <fullName evidence="8">Fructan beta-fructosidase</fullName>
    </submittedName>
</protein>
<accession>A0A4R8BSE4</accession>
<evidence type="ECO:0000313" key="9">
    <source>
        <dbReference type="Proteomes" id="UP000295146"/>
    </source>
</evidence>
<dbReference type="SUPFAM" id="SSF49899">
    <property type="entry name" value="Concanavalin A-like lectins/glucanases"/>
    <property type="match status" value="1"/>
</dbReference>
<dbReference type="Gene3D" id="2.115.10.20">
    <property type="entry name" value="Glycosyl hydrolase domain, family 43"/>
    <property type="match status" value="1"/>
</dbReference>
<reference evidence="8 9" key="1">
    <citation type="submission" date="2019-03" db="EMBL/GenBank/DDBJ databases">
        <title>Genomic Encyclopedia of Type Strains, Phase III (KMG-III): the genomes of soil and plant-associated and newly described type strains.</title>
        <authorList>
            <person name="Whitman W."/>
        </authorList>
    </citation>
    <scope>NUCLEOTIDE SEQUENCE [LARGE SCALE GENOMIC DNA]</scope>
    <source>
        <strain evidence="8 9">VKM Ac-2573</strain>
    </source>
</reference>
<evidence type="ECO:0000256" key="4">
    <source>
        <dbReference type="RuleBase" id="RU362110"/>
    </source>
</evidence>
<gene>
    <name evidence="8" type="ORF">EV653_7263</name>
</gene>
<evidence type="ECO:0000256" key="3">
    <source>
        <dbReference type="ARBA" id="ARBA00023295"/>
    </source>
</evidence>
<evidence type="ECO:0000256" key="1">
    <source>
        <dbReference type="ARBA" id="ARBA00009902"/>
    </source>
</evidence>
<dbReference type="Proteomes" id="UP000295146">
    <property type="component" value="Unassembled WGS sequence"/>
</dbReference>
<dbReference type="Pfam" id="PF08244">
    <property type="entry name" value="Glyco_hydro_32C"/>
    <property type="match status" value="1"/>
</dbReference>
<dbReference type="OrthoDB" id="9776657at2"/>
<evidence type="ECO:0000313" key="8">
    <source>
        <dbReference type="EMBL" id="TDW60712.1"/>
    </source>
</evidence>
<keyword evidence="2 4" id="KW-0378">Hydrolase</keyword>
<dbReference type="RefSeq" id="WP_134110099.1">
    <property type="nucleotide sequence ID" value="NZ_SODP01000004.1"/>
</dbReference>
<sequence>MTELSADVVVGDFTTPTPGRQVSAPFVVSRPYLNFQICGGDYEYKTCLNVVVNGRVVRTETGRATERLHAATFDLTDWLGRDAYLDLVDEADGEWGYVRVGDIVLSSTPAVVTAKPPLYREALRPQLHFTARQWAMHRLNPVEREEGWLNDLNGLVFHDGEYHLFAQRWNKCWIHAVSNDLVHWTELEPAFFEESLGSGVQSGSCVVDVDNTSGLAGPGEGPAMVAFWSRNDNRSQCVSYSLDRGRTWTHYAGNPIMDLPERDPMVFRDHRRAQWMMVLYGDDRYQLLRSDDLLHWEPLDSSISDSFECPDFFELGVAGSDESRWVLVRGDGRYSIGSFDGRTFVEETSQLQVDGGPHFYATQSWAAPSSGTAPRRVQVAWMRGGRYPNMPFNQQVSIPCDLSLHHTADGLRMLRNPIPELATLERTRHTWPTRVLSPNTPWHIGTTWPLLRITCNVTLPPNAKLTLNISGTHVTATPGTIAILASAQPTTTPAEQPTTTPAGQPPASPAEQVAVGAAEQATITAVRKLDILVDTTSIEVFANDGEASLTACVLPGHFELTFTASGADCTLGELEVVELASIWPTI</sequence>
<evidence type="ECO:0000259" key="6">
    <source>
        <dbReference type="Pfam" id="PF00251"/>
    </source>
</evidence>
<evidence type="ECO:0000256" key="5">
    <source>
        <dbReference type="SAM" id="MobiDB-lite"/>
    </source>
</evidence>
<dbReference type="Gene3D" id="2.60.120.560">
    <property type="entry name" value="Exo-inulinase, domain 1"/>
    <property type="match status" value="1"/>
</dbReference>
<keyword evidence="9" id="KW-1185">Reference proteome</keyword>
<organism evidence="8 9">
    <name type="scientific">Kribbella pratensis</name>
    <dbReference type="NCBI Taxonomy" id="2512112"/>
    <lineage>
        <taxon>Bacteria</taxon>
        <taxon>Bacillati</taxon>
        <taxon>Actinomycetota</taxon>
        <taxon>Actinomycetes</taxon>
        <taxon>Propionibacteriales</taxon>
        <taxon>Kribbellaceae</taxon>
        <taxon>Kribbella</taxon>
    </lineage>
</organism>
<comment type="caution">
    <text evidence="8">The sequence shown here is derived from an EMBL/GenBank/DDBJ whole genome shotgun (WGS) entry which is preliminary data.</text>
</comment>
<dbReference type="InterPro" id="IPR023296">
    <property type="entry name" value="Glyco_hydro_beta-prop_sf"/>
</dbReference>
<dbReference type="InterPro" id="IPR001362">
    <property type="entry name" value="Glyco_hydro_32"/>
</dbReference>
<keyword evidence="3 4" id="KW-0326">Glycosidase</keyword>
<dbReference type="AlphaFoldDB" id="A0A4R8BSE4"/>
<dbReference type="GO" id="GO:0004575">
    <property type="term" value="F:sucrose alpha-glucosidase activity"/>
    <property type="evidence" value="ECO:0007669"/>
    <property type="project" value="TreeGrafter"/>
</dbReference>
<dbReference type="EMBL" id="SODP01000004">
    <property type="protein sequence ID" value="TDW60712.1"/>
    <property type="molecule type" value="Genomic_DNA"/>
</dbReference>
<feature type="compositionally biased region" description="Low complexity" evidence="5">
    <location>
        <begin position="489"/>
        <end position="502"/>
    </location>
</feature>
<dbReference type="InterPro" id="IPR013320">
    <property type="entry name" value="ConA-like_dom_sf"/>
</dbReference>
<feature type="domain" description="Glycosyl hydrolase family 32 C-terminal" evidence="7">
    <location>
        <begin position="520"/>
        <end position="573"/>
    </location>
</feature>
<feature type="domain" description="Glycosyl hydrolase family 32 N-terminal" evidence="6">
    <location>
        <begin position="145"/>
        <end position="409"/>
    </location>
</feature>
<dbReference type="Pfam" id="PF00251">
    <property type="entry name" value="Glyco_hydro_32N"/>
    <property type="match status" value="1"/>
</dbReference>
<dbReference type="PANTHER" id="PTHR42800">
    <property type="entry name" value="EXOINULINASE INUD (AFU_ORTHOLOGUE AFUA_5G00480)"/>
    <property type="match status" value="1"/>
</dbReference>
<proteinExistence type="inferred from homology"/>
<dbReference type="GO" id="GO:0005987">
    <property type="term" value="P:sucrose catabolic process"/>
    <property type="evidence" value="ECO:0007669"/>
    <property type="project" value="TreeGrafter"/>
</dbReference>
<dbReference type="GO" id="GO:0005737">
    <property type="term" value="C:cytoplasm"/>
    <property type="evidence" value="ECO:0007669"/>
    <property type="project" value="TreeGrafter"/>
</dbReference>
<dbReference type="InterPro" id="IPR013189">
    <property type="entry name" value="Glyco_hydro_32_C"/>
</dbReference>